<dbReference type="Proteomes" id="UP000077857">
    <property type="component" value="Unassembled WGS sequence"/>
</dbReference>
<dbReference type="InterPro" id="IPR009003">
    <property type="entry name" value="Peptidase_S1_PA"/>
</dbReference>
<accession>A0A177NQ69</accession>
<evidence type="ECO:0000256" key="1">
    <source>
        <dbReference type="SAM" id="Phobius"/>
    </source>
</evidence>
<reference evidence="3 4" key="1">
    <citation type="submission" date="2016-03" db="EMBL/GenBank/DDBJ databases">
        <authorList>
            <person name="Ploux O."/>
        </authorList>
    </citation>
    <scope>NUCLEOTIDE SEQUENCE [LARGE SCALE GENOMIC DNA]</scope>
    <source>
        <strain evidence="3 4">R-45378</strain>
    </source>
</reference>
<dbReference type="InterPro" id="IPR043504">
    <property type="entry name" value="Peptidase_S1_PA_chymotrypsin"/>
</dbReference>
<dbReference type="CDD" id="cd00060">
    <property type="entry name" value="FHA"/>
    <property type="match status" value="1"/>
</dbReference>
<dbReference type="SUPFAM" id="SSF50494">
    <property type="entry name" value="Trypsin-like serine proteases"/>
    <property type="match status" value="1"/>
</dbReference>
<keyword evidence="1" id="KW-1133">Transmembrane helix</keyword>
<dbReference type="RefSeq" id="WP_064039194.1">
    <property type="nucleotide sequence ID" value="NZ_LUUJ01000034.1"/>
</dbReference>
<dbReference type="SMART" id="SM00240">
    <property type="entry name" value="FHA"/>
    <property type="match status" value="1"/>
</dbReference>
<dbReference type="Pfam" id="PF13365">
    <property type="entry name" value="Trypsin_2"/>
    <property type="match status" value="1"/>
</dbReference>
<evidence type="ECO:0000313" key="4">
    <source>
        <dbReference type="Proteomes" id="UP000077857"/>
    </source>
</evidence>
<comment type="caution">
    <text evidence="3">The sequence shown here is derived from an EMBL/GenBank/DDBJ whole genome shotgun (WGS) entry which is preliminary data.</text>
</comment>
<dbReference type="InterPro" id="IPR000253">
    <property type="entry name" value="FHA_dom"/>
</dbReference>
<evidence type="ECO:0000259" key="2">
    <source>
        <dbReference type="PROSITE" id="PS50006"/>
    </source>
</evidence>
<dbReference type="PANTHER" id="PTHR22939">
    <property type="entry name" value="SERINE PROTEASE FAMILY S1C HTRA-RELATED"/>
    <property type="match status" value="1"/>
</dbReference>
<proteinExistence type="predicted"/>
<evidence type="ECO:0000313" key="3">
    <source>
        <dbReference type="EMBL" id="OAI20217.1"/>
    </source>
</evidence>
<keyword evidence="1" id="KW-0472">Membrane</keyword>
<dbReference type="AlphaFoldDB" id="A0A177NQ69"/>
<dbReference type="EMBL" id="LUUJ01000034">
    <property type="protein sequence ID" value="OAI20217.1"/>
    <property type="molecule type" value="Genomic_DNA"/>
</dbReference>
<dbReference type="Pfam" id="PF00498">
    <property type="entry name" value="FHA"/>
    <property type="match status" value="1"/>
</dbReference>
<sequence length="580" mass="62745">MQKIIIKHLAGSKANQTDGYELPIQELIFGRETNCQVMFDPEKDDLVSRTHCKITVQNENQFWLTDLNSRNGTLVNNAKITAPQQIYAGDVVELGKGGPKFVFDLDPRPPAAAKATRFGDAPSPVAATREVRVEPSLDALAGIPKTSATNVSAENAEPPRTIGRNTVERLITQAETNSRKKMINIGAGIVGVIVAISGFLAFQNYQSKAELQSELDRSKLEQGKQIAELNANKALSSSDIFKSFGNATVFIESSWKLIHIPTGKQIFQKAGCVTKAGKCITESRPWYIYIDGTVEPFLDIDSGLPIGESGSGSGFVVEPGGFILTNRHVAASWLTQNRNFSFPGFLVVCGDENCSKHEIAELRYDKDNKYIASLNSWVPSKSKMLGKKPLHGKIVEGRNDYLDVTFPKTGLRIPAHLVRVSDSADVALIKVDVPQSLPVVQMSSEDTVTAGDAITVMGYPGVSPDVAVKMSSQDPFNREGEWRQIPDPTVTGGNIGKVIQGSATTMSDSVNGYFSEMGDVYQLTVNATGSGNSGGPVFNDKGHVIGIFTSKRTDNSGTVISFAVPIRHGQEIMGVHKLVQ</sequence>
<dbReference type="Gene3D" id="2.40.10.10">
    <property type="entry name" value="Trypsin-like serine proteases"/>
    <property type="match status" value="2"/>
</dbReference>
<dbReference type="PROSITE" id="PS50006">
    <property type="entry name" value="FHA_DOMAIN"/>
    <property type="match status" value="1"/>
</dbReference>
<feature type="domain" description="FHA" evidence="2">
    <location>
        <begin position="27"/>
        <end position="80"/>
    </location>
</feature>
<protein>
    <recommendedName>
        <fullName evidence="2">FHA domain-containing protein</fullName>
    </recommendedName>
</protein>
<organism evidence="3 4">
    <name type="scientific">Methylomonas koyamae</name>
    <dbReference type="NCBI Taxonomy" id="702114"/>
    <lineage>
        <taxon>Bacteria</taxon>
        <taxon>Pseudomonadati</taxon>
        <taxon>Pseudomonadota</taxon>
        <taxon>Gammaproteobacteria</taxon>
        <taxon>Methylococcales</taxon>
        <taxon>Methylococcaceae</taxon>
        <taxon>Methylomonas</taxon>
    </lineage>
</organism>
<dbReference type="InterPro" id="IPR008984">
    <property type="entry name" value="SMAD_FHA_dom_sf"/>
</dbReference>
<gene>
    <name evidence="3" type="ORF">A1507_05325</name>
</gene>
<feature type="transmembrane region" description="Helical" evidence="1">
    <location>
        <begin position="182"/>
        <end position="202"/>
    </location>
</feature>
<dbReference type="Gene3D" id="2.60.200.20">
    <property type="match status" value="1"/>
</dbReference>
<dbReference type="PANTHER" id="PTHR22939:SF129">
    <property type="entry name" value="SERINE PROTEASE HTRA2, MITOCHONDRIAL"/>
    <property type="match status" value="1"/>
</dbReference>
<name>A0A177NQ69_9GAMM</name>
<keyword evidence="1" id="KW-0812">Transmembrane</keyword>
<dbReference type="SUPFAM" id="SSF49879">
    <property type="entry name" value="SMAD/FHA domain"/>
    <property type="match status" value="1"/>
</dbReference>
<dbReference type="OrthoDB" id="9758917at2"/>